<evidence type="ECO:0000256" key="1">
    <source>
        <dbReference type="SAM" id="Phobius"/>
    </source>
</evidence>
<accession>A0A1W2D9V6</accession>
<dbReference type="InterPro" id="IPR001054">
    <property type="entry name" value="A/G_cyclase"/>
</dbReference>
<dbReference type="CDD" id="cd07302">
    <property type="entry name" value="CHD"/>
    <property type="match status" value="1"/>
</dbReference>
<dbReference type="STRING" id="1121400.SAMN02746065_11646"/>
<dbReference type="Pfam" id="PF01590">
    <property type="entry name" value="GAF"/>
    <property type="match status" value="1"/>
</dbReference>
<dbReference type="GO" id="GO:0009190">
    <property type="term" value="P:cyclic nucleotide biosynthetic process"/>
    <property type="evidence" value="ECO:0007669"/>
    <property type="project" value="InterPro"/>
</dbReference>
<keyword evidence="1" id="KW-0812">Transmembrane</keyword>
<feature type="transmembrane region" description="Helical" evidence="1">
    <location>
        <begin position="62"/>
        <end position="82"/>
    </location>
</feature>
<dbReference type="Proteomes" id="UP000192418">
    <property type="component" value="Unassembled WGS sequence"/>
</dbReference>
<evidence type="ECO:0000313" key="4">
    <source>
        <dbReference type="Proteomes" id="UP000192418"/>
    </source>
</evidence>
<reference evidence="3 4" key="1">
    <citation type="submission" date="2017-04" db="EMBL/GenBank/DDBJ databases">
        <authorList>
            <person name="Afonso C.L."/>
            <person name="Miller P.J."/>
            <person name="Scott M.A."/>
            <person name="Spackman E."/>
            <person name="Goraichik I."/>
            <person name="Dimitrov K.M."/>
            <person name="Suarez D.L."/>
            <person name="Swayne D.E."/>
        </authorList>
    </citation>
    <scope>NUCLEOTIDE SEQUENCE [LARGE SCALE GENOMIC DNA]</scope>
    <source>
        <strain evidence="3 4">DSM 3385</strain>
    </source>
</reference>
<dbReference type="GO" id="GO:0004016">
    <property type="term" value="F:adenylate cyclase activity"/>
    <property type="evidence" value="ECO:0007669"/>
    <property type="project" value="UniProtKB-ARBA"/>
</dbReference>
<dbReference type="InterPro" id="IPR029787">
    <property type="entry name" value="Nucleotide_cyclase"/>
</dbReference>
<dbReference type="SUPFAM" id="SSF55073">
    <property type="entry name" value="Nucleotide cyclase"/>
    <property type="match status" value="1"/>
</dbReference>
<keyword evidence="1" id="KW-1133">Transmembrane helix</keyword>
<organism evidence="3 4">
    <name type="scientific">Desulfocicer vacuolatum DSM 3385</name>
    <dbReference type="NCBI Taxonomy" id="1121400"/>
    <lineage>
        <taxon>Bacteria</taxon>
        <taxon>Pseudomonadati</taxon>
        <taxon>Thermodesulfobacteriota</taxon>
        <taxon>Desulfobacteria</taxon>
        <taxon>Desulfobacterales</taxon>
        <taxon>Desulfobacteraceae</taxon>
        <taxon>Desulfocicer</taxon>
    </lineage>
</organism>
<dbReference type="AlphaFoldDB" id="A0A1W2D9V6"/>
<feature type="transmembrane region" description="Helical" evidence="1">
    <location>
        <begin position="30"/>
        <end position="50"/>
    </location>
</feature>
<dbReference type="PROSITE" id="PS50125">
    <property type="entry name" value="GUANYLATE_CYCLASE_2"/>
    <property type="match status" value="1"/>
</dbReference>
<dbReference type="Gene3D" id="3.30.450.40">
    <property type="match status" value="3"/>
</dbReference>
<feature type="domain" description="Guanylate cyclase" evidence="2">
    <location>
        <begin position="685"/>
        <end position="817"/>
    </location>
</feature>
<dbReference type="InterPro" id="IPR050697">
    <property type="entry name" value="Adenylyl/Guanylyl_Cyclase_3/4"/>
</dbReference>
<dbReference type="Pfam" id="PF00211">
    <property type="entry name" value="Guanylate_cyc"/>
    <property type="match status" value="1"/>
</dbReference>
<dbReference type="InterPro" id="IPR003018">
    <property type="entry name" value="GAF"/>
</dbReference>
<dbReference type="PANTHER" id="PTHR43081:SF1">
    <property type="entry name" value="ADENYLATE CYCLASE, TERMINAL-DIFFERENTIATION SPECIFIC"/>
    <property type="match status" value="1"/>
</dbReference>
<dbReference type="SMART" id="SM00065">
    <property type="entry name" value="GAF"/>
    <property type="match status" value="2"/>
</dbReference>
<dbReference type="SMART" id="SM00044">
    <property type="entry name" value="CYCc"/>
    <property type="match status" value="1"/>
</dbReference>
<keyword evidence="4" id="KW-1185">Reference proteome</keyword>
<proteinExistence type="predicted"/>
<protein>
    <submittedName>
        <fullName evidence="3">Adenylate cyclase, class 3</fullName>
    </submittedName>
</protein>
<dbReference type="SUPFAM" id="SSF55781">
    <property type="entry name" value="GAF domain-like"/>
    <property type="match status" value="2"/>
</dbReference>
<dbReference type="EMBL" id="FWXY01000016">
    <property type="protein sequence ID" value="SMC94280.1"/>
    <property type="molecule type" value="Genomic_DNA"/>
</dbReference>
<evidence type="ECO:0000313" key="3">
    <source>
        <dbReference type="EMBL" id="SMC94280.1"/>
    </source>
</evidence>
<dbReference type="Gene3D" id="3.30.70.1230">
    <property type="entry name" value="Nucleotide cyclase"/>
    <property type="match status" value="1"/>
</dbReference>
<sequence>MKNFNRFIRNICRRILPRVTGQEQSLYQRLNVIFGFFFLIPTFGLLYFLITYDLLSDKYIPHFFVLFLICSLAGFVTLRMVFEKIANLSNGVTQTLKTEFESNGIRKGVDEVENISKSFTLFERQLNKTFSQLEKKVSEIAILKELSDLCYVTFDPEELLYVTLERGLKIANADIGSILILEDNPEKHFVVKASIGLGEHLNIGSSIDFKTSIAKYAIINKAPFVVEDIENDTRLGPLVNKSQYGSKSFVCMPIKTIRDIIGVMTLSRKTDTSIFTVEDMEGLIPLVSNAAFTYENLRLLNEIEGAVRTEDAMGHLINTVNSSMRDIELYQTLLKDILKIVPLQGAILMANDVSDGNTITVVDFFSKNKTEIQRGESYSCKDSILERLFIQGDSTIMENLEEELTSPVEKTLFLSHGGTSGLIHPLLNSGKLTGCFAFIFKDYKATLKHHELTRKISNLFSLAMEKTTLSLAARQRASELATIRQIGSVLASSTFDIEQVLSFTMDMIRVALKVEAGSLLLIEDKQLKVKTAFNVTLKQTTDFTVQLGQGIAGYVASKGDCLIENDVQSSSMFFSAIDDSTGFTTRSALCVPMISQGKVIGVIEVINKINGKFVADDQQLLQAIASSVSIAIENARLYKETLSIAEQERGIRQIFQKFVPKEIVSKIVHGGSNEQHLMEEFKTVTILNIDIRNFSKLSNSIGPQKTVFALNHFFSIMGEIIFSNHGIVDKYLGDGFLALFGAPLATISDADNAVFAAVEMKKALGDINTYLREKIGVTLNTGISIHTGEVVVGNIGFDKKMDYTVIGDAVNSAFGIQEMTKQIPDSILISEKTMKAMRYSVKVNEMATPPDTPKVEGLRVFELISLSRPEPIYTPDESPPA</sequence>
<dbReference type="InterPro" id="IPR029016">
    <property type="entry name" value="GAF-like_dom_sf"/>
</dbReference>
<dbReference type="PANTHER" id="PTHR43081">
    <property type="entry name" value="ADENYLATE CYCLASE, TERMINAL-DIFFERENTIATION SPECIFIC-RELATED"/>
    <property type="match status" value="1"/>
</dbReference>
<dbReference type="GO" id="GO:0035556">
    <property type="term" value="P:intracellular signal transduction"/>
    <property type="evidence" value="ECO:0007669"/>
    <property type="project" value="InterPro"/>
</dbReference>
<gene>
    <name evidence="3" type="ORF">SAMN02746065_11646</name>
</gene>
<name>A0A1W2D9V6_9BACT</name>
<keyword evidence="1" id="KW-0472">Membrane</keyword>
<evidence type="ECO:0000259" key="2">
    <source>
        <dbReference type="PROSITE" id="PS50125"/>
    </source>
</evidence>
<dbReference type="RefSeq" id="WP_170923844.1">
    <property type="nucleotide sequence ID" value="NZ_FWXY01000016.1"/>
</dbReference>
<dbReference type="Pfam" id="PF13185">
    <property type="entry name" value="GAF_2"/>
    <property type="match status" value="1"/>
</dbReference>